<protein>
    <submittedName>
        <fullName evidence="1">Uncharacterized protein</fullName>
    </submittedName>
</protein>
<evidence type="ECO:0000313" key="1">
    <source>
        <dbReference type="EMBL" id="VVC87483.1"/>
    </source>
</evidence>
<reference evidence="1 2" key="1">
    <citation type="submission" date="2017-07" db="EMBL/GenBank/DDBJ databases">
        <authorList>
            <person name="Talla V."/>
            <person name="Backstrom N."/>
        </authorList>
    </citation>
    <scope>NUCLEOTIDE SEQUENCE [LARGE SCALE GENOMIC DNA]</scope>
</reference>
<organism evidence="1 2">
    <name type="scientific">Leptidea sinapis</name>
    <dbReference type="NCBI Taxonomy" id="189913"/>
    <lineage>
        <taxon>Eukaryota</taxon>
        <taxon>Metazoa</taxon>
        <taxon>Ecdysozoa</taxon>
        <taxon>Arthropoda</taxon>
        <taxon>Hexapoda</taxon>
        <taxon>Insecta</taxon>
        <taxon>Pterygota</taxon>
        <taxon>Neoptera</taxon>
        <taxon>Endopterygota</taxon>
        <taxon>Lepidoptera</taxon>
        <taxon>Glossata</taxon>
        <taxon>Ditrysia</taxon>
        <taxon>Papilionoidea</taxon>
        <taxon>Pieridae</taxon>
        <taxon>Dismorphiinae</taxon>
        <taxon>Leptidea</taxon>
    </lineage>
</organism>
<sequence>MDLLKHAAPDILQWHKTISQSSQYLRGIRESEPALCSRVALAPARRPPLPFAPGVINESLHVYLIPVVTC</sequence>
<dbReference type="EMBL" id="FZQP02000123">
    <property type="protein sequence ID" value="VVC87483.1"/>
    <property type="molecule type" value="Genomic_DNA"/>
</dbReference>
<dbReference type="AlphaFoldDB" id="A0A5E4PNS6"/>
<name>A0A5E4PNS6_9NEOP</name>
<evidence type="ECO:0000313" key="2">
    <source>
        <dbReference type="Proteomes" id="UP000324832"/>
    </source>
</evidence>
<proteinExistence type="predicted"/>
<accession>A0A5E4PNS6</accession>
<dbReference type="Proteomes" id="UP000324832">
    <property type="component" value="Unassembled WGS sequence"/>
</dbReference>
<keyword evidence="2" id="KW-1185">Reference proteome</keyword>
<gene>
    <name evidence="1" type="ORF">LSINAPIS_LOCUS1073</name>
</gene>